<name>A0A0J0YQJ6_9NEIS</name>
<dbReference type="InterPro" id="IPR011757">
    <property type="entry name" value="Lytic_transglycosylase_MltB"/>
</dbReference>
<dbReference type="Gene3D" id="1.10.530.10">
    <property type="match status" value="1"/>
</dbReference>
<organism evidence="4 5">
    <name type="scientific">Neisseria arctica</name>
    <dbReference type="NCBI Taxonomy" id="1470200"/>
    <lineage>
        <taxon>Bacteria</taxon>
        <taxon>Pseudomonadati</taxon>
        <taxon>Pseudomonadota</taxon>
        <taxon>Betaproteobacteria</taxon>
        <taxon>Neisseriales</taxon>
        <taxon>Neisseriaceae</taxon>
        <taxon>Neisseria</taxon>
    </lineage>
</organism>
<reference evidence="4 5" key="1">
    <citation type="submission" date="2014-11" db="EMBL/GenBank/DDBJ databases">
        <title>Genome of a novel goose pathogen.</title>
        <authorList>
            <person name="Hansen C.M."/>
            <person name="Hueffer K."/>
            <person name="Choi S.C."/>
        </authorList>
    </citation>
    <scope>NUCLEOTIDE SEQUENCE [LARGE SCALE GENOMIC DNA]</scope>
    <source>
        <strain evidence="4 5">KH1503</strain>
    </source>
</reference>
<sequence>MEKIAAYLAAALILAGCSTSGNINNTAALESPVLPSVKRPVFSDTAESVAISGFNGNANVQRFIDYQVSSGNFSRNELENFFSGVDYKGNIINIMNRPGTSRPWYEFRQANAGGNRIASGKRFYQQNQGVIDAVARSYGVPAEIIVAIVGIETNYGSNMGSFRVADSLSTLAFDYPRRAEFFQKELNEFLLMAKTEKRDIFSFKGSYAGAMGMPQFMPSSFRKYAVDYDGDGFHDIWNNIGDVAASVANYMKAHGWKANGKMIVPVSLTINQELQNIIDEKTELSRTVADFKRMGVVPQEYVADDEKALLYRLETSPGVYEYYLGLNNFYAVWQYNHSRMYVTAVRDIANGVSGNYRL</sequence>
<dbReference type="InterPro" id="IPR031304">
    <property type="entry name" value="SLT_2"/>
</dbReference>
<dbReference type="InterPro" id="IPR043426">
    <property type="entry name" value="MltB-like"/>
</dbReference>
<dbReference type="PANTHER" id="PTHR30163">
    <property type="entry name" value="MEMBRANE-BOUND LYTIC MUREIN TRANSGLYCOSYLASE B"/>
    <property type="match status" value="1"/>
</dbReference>
<keyword evidence="5" id="KW-1185">Reference proteome</keyword>
<evidence type="ECO:0000256" key="2">
    <source>
        <dbReference type="SAM" id="SignalP"/>
    </source>
</evidence>
<feature type="signal peptide" evidence="2">
    <location>
        <begin position="1"/>
        <end position="23"/>
    </location>
</feature>
<proteinExistence type="predicted"/>
<feature type="domain" description="Transglycosylase SLT" evidence="3">
    <location>
        <begin position="57"/>
        <end position="349"/>
    </location>
</feature>
<dbReference type="NCBIfam" id="TIGR02282">
    <property type="entry name" value="MltB"/>
    <property type="match status" value="1"/>
</dbReference>
<evidence type="ECO:0000256" key="1">
    <source>
        <dbReference type="PIRSR" id="PIRSR611757-1"/>
    </source>
</evidence>
<dbReference type="AlphaFoldDB" id="A0A0J0YQJ6"/>
<dbReference type="InterPro" id="IPR023346">
    <property type="entry name" value="Lysozyme-like_dom_sf"/>
</dbReference>
<dbReference type="PATRIC" id="fig|1470200.3.peg.591"/>
<dbReference type="Pfam" id="PF13406">
    <property type="entry name" value="SLT_2"/>
    <property type="match status" value="1"/>
</dbReference>
<dbReference type="GO" id="GO:0008933">
    <property type="term" value="F:peptidoglycan lytic transglycosylase activity"/>
    <property type="evidence" value="ECO:0007669"/>
    <property type="project" value="TreeGrafter"/>
</dbReference>
<dbReference type="PROSITE" id="PS51257">
    <property type="entry name" value="PROKAR_LIPOPROTEIN"/>
    <property type="match status" value="1"/>
</dbReference>
<evidence type="ECO:0000259" key="3">
    <source>
        <dbReference type="Pfam" id="PF13406"/>
    </source>
</evidence>
<dbReference type="RefSeq" id="WP_047761469.1">
    <property type="nucleotide sequence ID" value="NZ_CP091510.1"/>
</dbReference>
<evidence type="ECO:0000313" key="5">
    <source>
        <dbReference type="Proteomes" id="UP000036027"/>
    </source>
</evidence>
<dbReference type="Gene3D" id="1.10.8.350">
    <property type="entry name" value="Bacterial muramidase"/>
    <property type="match status" value="1"/>
</dbReference>
<protein>
    <submittedName>
        <fullName evidence="4">Murein transglycosylase</fullName>
    </submittedName>
</protein>
<dbReference type="OrthoDB" id="9772911at2"/>
<feature type="chain" id="PRO_5005246672" evidence="2">
    <location>
        <begin position="24"/>
        <end position="358"/>
    </location>
</feature>
<dbReference type="FunFam" id="1.10.8.350:FF:000001">
    <property type="entry name" value="Lytic murein transglycosylase B"/>
    <property type="match status" value="1"/>
</dbReference>
<dbReference type="STRING" id="1470200.PL75_08340"/>
<dbReference type="Proteomes" id="UP000036027">
    <property type="component" value="Unassembled WGS sequence"/>
</dbReference>
<dbReference type="EMBL" id="JTDO01000013">
    <property type="protein sequence ID" value="KLT72394.1"/>
    <property type="molecule type" value="Genomic_DNA"/>
</dbReference>
<dbReference type="SUPFAM" id="SSF53955">
    <property type="entry name" value="Lysozyme-like"/>
    <property type="match status" value="1"/>
</dbReference>
<keyword evidence="2" id="KW-0732">Signal</keyword>
<accession>A0A0J0YQJ6</accession>
<feature type="active site" evidence="1">
    <location>
        <position position="152"/>
    </location>
</feature>
<evidence type="ECO:0000313" key="4">
    <source>
        <dbReference type="EMBL" id="KLT72394.1"/>
    </source>
</evidence>
<comment type="caution">
    <text evidence="4">The sequence shown here is derived from an EMBL/GenBank/DDBJ whole genome shotgun (WGS) entry which is preliminary data.</text>
</comment>
<dbReference type="CDD" id="cd13399">
    <property type="entry name" value="Slt35-like"/>
    <property type="match status" value="1"/>
</dbReference>
<gene>
    <name evidence="4" type="ORF">PL75_08340</name>
</gene>
<dbReference type="PANTHER" id="PTHR30163:SF9">
    <property type="entry name" value="MEMBRANE-BOUND LYTIC MUREIN TRANSGLYCOSYLASE B"/>
    <property type="match status" value="1"/>
</dbReference>
<dbReference type="GO" id="GO:0009253">
    <property type="term" value="P:peptidoglycan catabolic process"/>
    <property type="evidence" value="ECO:0007669"/>
    <property type="project" value="TreeGrafter"/>
</dbReference>